<feature type="domain" description="Conserved oligomeric Golgi complex subunit 3 C-terminal" evidence="10">
    <location>
        <begin position="241"/>
        <end position="596"/>
    </location>
</feature>
<comment type="similarity">
    <text evidence="2">Belongs to the COG3 family.</text>
</comment>
<evidence type="ECO:0000259" key="9">
    <source>
        <dbReference type="Pfam" id="PF04136"/>
    </source>
</evidence>
<dbReference type="Pfam" id="PF20671">
    <property type="entry name" value="COG3_C"/>
    <property type="match status" value="1"/>
</dbReference>
<dbReference type="InterPro" id="IPR048685">
    <property type="entry name" value="COG3_C"/>
</dbReference>
<keyword evidence="5" id="KW-0653">Protein transport</keyword>
<accession>A0AAF3ET47</accession>
<protein>
    <recommendedName>
        <fullName evidence="3">Conserved oligomeric Golgi complex subunit 3</fullName>
    </recommendedName>
    <alternativeName>
        <fullName evidence="8">Component of oligomeric Golgi complex 3</fullName>
    </alternativeName>
</protein>
<dbReference type="GO" id="GO:0007030">
    <property type="term" value="P:Golgi organization"/>
    <property type="evidence" value="ECO:0007669"/>
    <property type="project" value="TreeGrafter"/>
</dbReference>
<dbReference type="InterPro" id="IPR007265">
    <property type="entry name" value="COG_su3"/>
</dbReference>
<dbReference type="GO" id="GO:0006886">
    <property type="term" value="P:intracellular protein transport"/>
    <property type="evidence" value="ECO:0007669"/>
    <property type="project" value="InterPro"/>
</dbReference>
<evidence type="ECO:0000256" key="4">
    <source>
        <dbReference type="ARBA" id="ARBA00022448"/>
    </source>
</evidence>
<proteinExistence type="inferred from homology"/>
<evidence type="ECO:0000256" key="6">
    <source>
        <dbReference type="ARBA" id="ARBA00023034"/>
    </source>
</evidence>
<evidence type="ECO:0000256" key="3">
    <source>
        <dbReference type="ARBA" id="ARBA00020976"/>
    </source>
</evidence>
<dbReference type="Pfam" id="PF04136">
    <property type="entry name" value="COG3_N"/>
    <property type="match status" value="1"/>
</dbReference>
<keyword evidence="4" id="KW-0813">Transport</keyword>
<feature type="domain" description="Conserved oligomeric Golgi complex subunit 3 N-terminal" evidence="9">
    <location>
        <begin position="72"/>
        <end position="212"/>
    </location>
</feature>
<dbReference type="AlphaFoldDB" id="A0AAF3ET47"/>
<dbReference type="GO" id="GO:0005801">
    <property type="term" value="C:cis-Golgi network"/>
    <property type="evidence" value="ECO:0007669"/>
    <property type="project" value="InterPro"/>
</dbReference>
<sequence>MESEQLRIRTTELLTAACANWGLPKESSGDEEIDISTPGKQDALEMLQNALRFAHTNEEIFLEKGQPAQVTAMRSNLQRINELGDRIDECRKNLAELQSSYLAVTSRTSALHDACDRSMAHQTALASGSEQIRANLHYFKQADLIMKKLSDRGRINVTAPAFSSLLSLLDEGLQFLKAHPEYRESALYIQKYEQCLSKAMTWIRVKVLTDLEACVNSVRKKQAELSVDWSRTDHADEDTRALLYGIFASNAASVRCALGVAEQRFSQVPEFEAMLAECHTAYFQLREQLLVPIIESTLQKLVLSHSDSCCSLTRSGCLFLLGVCGDEFRLFRQFFATELNDNSGSKGRASPAPSVISMRSTAATHNYTLAFEAFSEGLSRILYDVLRPLVVHSPHLETLAELCTILKVEMVEERCLSASADFQASDPFSGFVVVANELVGDVQERIVYRASQYSQSEILGYKPAPGDLAYPEKLVMMRQIEEEQRLKMKESEEQNDEQSTSSAVDLHCLWYPTVRRTVMCLAKLFKCLDFAVFESLARDLLAACCVSLDSAALSIAQMTGTESRRSRTLDSHLFVVKHLLILREQTAPYRSAAARSTDSAFSPKDYSLSLSRVRNSATQFVANMTTDAFLEFLLSVSAPIQVSEVSGDSRRVVDSSLRTRCNQLIDCCAESLVGQFHAFLELADNESKKENFDVKKHPELAAQKFHDMAAEVQRNLAKEWQSIRSSFSLYIGVNDTEAILLQPIKKRIVEVFTLATTVVSRCFTEEEALIAALPSQQHIHLLLNKI</sequence>
<keyword evidence="7" id="KW-0472">Membrane</keyword>
<dbReference type="InterPro" id="IPR048320">
    <property type="entry name" value="COG3_N"/>
</dbReference>
<name>A0AAF3ET47_9BILA</name>
<dbReference type="WBParaSite" id="MBELARI_LOCUS17322">
    <property type="protein sequence ID" value="MBELARI_LOCUS17322"/>
    <property type="gene ID" value="MBELARI_LOCUS17322"/>
</dbReference>
<organism evidence="11 12">
    <name type="scientific">Mesorhabditis belari</name>
    <dbReference type="NCBI Taxonomy" id="2138241"/>
    <lineage>
        <taxon>Eukaryota</taxon>
        <taxon>Metazoa</taxon>
        <taxon>Ecdysozoa</taxon>
        <taxon>Nematoda</taxon>
        <taxon>Chromadorea</taxon>
        <taxon>Rhabditida</taxon>
        <taxon>Rhabditina</taxon>
        <taxon>Rhabditomorpha</taxon>
        <taxon>Rhabditoidea</taxon>
        <taxon>Rhabditidae</taxon>
        <taxon>Mesorhabditinae</taxon>
        <taxon>Mesorhabditis</taxon>
    </lineage>
</organism>
<evidence type="ECO:0000313" key="12">
    <source>
        <dbReference type="WBParaSite" id="MBELARI_LOCUS17322"/>
    </source>
</evidence>
<dbReference type="Proteomes" id="UP000887575">
    <property type="component" value="Unassembled WGS sequence"/>
</dbReference>
<evidence type="ECO:0000256" key="7">
    <source>
        <dbReference type="ARBA" id="ARBA00023136"/>
    </source>
</evidence>
<reference evidence="12" key="1">
    <citation type="submission" date="2024-02" db="UniProtKB">
        <authorList>
            <consortium name="WormBaseParasite"/>
        </authorList>
    </citation>
    <scope>IDENTIFICATION</scope>
</reference>
<dbReference type="GO" id="GO:0006891">
    <property type="term" value="P:intra-Golgi vesicle-mediated transport"/>
    <property type="evidence" value="ECO:0007669"/>
    <property type="project" value="TreeGrafter"/>
</dbReference>
<evidence type="ECO:0000256" key="2">
    <source>
        <dbReference type="ARBA" id="ARBA00009936"/>
    </source>
</evidence>
<dbReference type="GO" id="GO:0000139">
    <property type="term" value="C:Golgi membrane"/>
    <property type="evidence" value="ECO:0007669"/>
    <property type="project" value="UniProtKB-SubCell"/>
</dbReference>
<comment type="subcellular location">
    <subcellularLocation>
        <location evidence="1">Golgi apparatus membrane</location>
        <topology evidence="1">Peripheral membrane protein</topology>
    </subcellularLocation>
</comment>
<evidence type="ECO:0000256" key="1">
    <source>
        <dbReference type="ARBA" id="ARBA00004395"/>
    </source>
</evidence>
<evidence type="ECO:0000256" key="5">
    <source>
        <dbReference type="ARBA" id="ARBA00022927"/>
    </source>
</evidence>
<evidence type="ECO:0000313" key="11">
    <source>
        <dbReference type="Proteomes" id="UP000887575"/>
    </source>
</evidence>
<keyword evidence="11" id="KW-1185">Reference proteome</keyword>
<dbReference type="GO" id="GO:0017119">
    <property type="term" value="C:Golgi transport complex"/>
    <property type="evidence" value="ECO:0007669"/>
    <property type="project" value="TreeGrafter"/>
</dbReference>
<evidence type="ECO:0000259" key="10">
    <source>
        <dbReference type="Pfam" id="PF20671"/>
    </source>
</evidence>
<dbReference type="PANTHER" id="PTHR13302">
    <property type="entry name" value="CONSERVED OLIGOMERIC GOLGI COMPLEX COMPONENT 3"/>
    <property type="match status" value="1"/>
</dbReference>
<keyword evidence="6" id="KW-0333">Golgi apparatus</keyword>
<evidence type="ECO:0000256" key="8">
    <source>
        <dbReference type="ARBA" id="ARBA00031339"/>
    </source>
</evidence>
<dbReference type="PANTHER" id="PTHR13302:SF8">
    <property type="entry name" value="CONSERVED OLIGOMERIC GOLGI COMPLEX SUBUNIT 3"/>
    <property type="match status" value="1"/>
</dbReference>